<dbReference type="STRING" id="400682.A0A1X7VSM5"/>
<dbReference type="CDD" id="cd19867">
    <property type="entry name" value="DSRM_DGCR8_rpt1"/>
    <property type="match status" value="1"/>
</dbReference>
<dbReference type="GO" id="GO:0070878">
    <property type="term" value="F:primary miRNA binding"/>
    <property type="evidence" value="ECO:0007669"/>
    <property type="project" value="TreeGrafter"/>
</dbReference>
<keyword evidence="1" id="KW-0694">RNA-binding</keyword>
<name>A0A1X7VSM5_AMPQE</name>
<evidence type="ECO:0000259" key="2">
    <source>
        <dbReference type="PROSITE" id="PS50020"/>
    </source>
</evidence>
<dbReference type="GO" id="GO:0020037">
    <property type="term" value="F:heme binding"/>
    <property type="evidence" value="ECO:0007669"/>
    <property type="project" value="InterPro"/>
</dbReference>
<dbReference type="OrthoDB" id="112668at2759"/>
<dbReference type="Gene3D" id="2.20.70.10">
    <property type="match status" value="1"/>
</dbReference>
<dbReference type="PROSITE" id="PS50137">
    <property type="entry name" value="DS_RBD"/>
    <property type="match status" value="1"/>
</dbReference>
<dbReference type="InterPro" id="IPR014720">
    <property type="entry name" value="dsRBD_dom"/>
</dbReference>
<protein>
    <recommendedName>
        <fullName evidence="5">WW domain-containing protein</fullName>
    </recommendedName>
</protein>
<organism evidence="4">
    <name type="scientific">Amphimedon queenslandica</name>
    <name type="common">Sponge</name>
    <dbReference type="NCBI Taxonomy" id="400682"/>
    <lineage>
        <taxon>Eukaryota</taxon>
        <taxon>Metazoa</taxon>
        <taxon>Porifera</taxon>
        <taxon>Demospongiae</taxon>
        <taxon>Heteroscleromorpha</taxon>
        <taxon>Haplosclerida</taxon>
        <taxon>Niphatidae</taxon>
        <taxon>Amphimedon</taxon>
    </lineage>
</organism>
<dbReference type="FunCoup" id="A0A1X7VSM5">
    <property type="interactions" value="848"/>
</dbReference>
<proteinExistence type="predicted"/>
<evidence type="ECO:0008006" key="5">
    <source>
        <dbReference type="Google" id="ProtNLM"/>
    </source>
</evidence>
<accession>A0A1X7VSM5</accession>
<evidence type="ECO:0000313" key="4">
    <source>
        <dbReference type="EnsemblMetazoa" id="Aqu2.1.43087_001"/>
    </source>
</evidence>
<dbReference type="Pfam" id="PF00035">
    <property type="entry name" value="dsrm"/>
    <property type="match status" value="1"/>
</dbReference>
<dbReference type="PANTHER" id="PTHR13482">
    <property type="entry name" value="MICRORNA PROCESSOR COMPLEX SUBUNIT DGCR8"/>
    <property type="match status" value="1"/>
</dbReference>
<dbReference type="SMART" id="SM00456">
    <property type="entry name" value="WW"/>
    <property type="match status" value="1"/>
</dbReference>
<dbReference type="EnsemblMetazoa" id="Aqu2.1.43087_001">
    <property type="protein sequence ID" value="Aqu2.1.43087_001"/>
    <property type="gene ID" value="Aqu2.1.43087"/>
</dbReference>
<dbReference type="SUPFAM" id="SSF54768">
    <property type="entry name" value="dsRNA-binding domain-like"/>
    <property type="match status" value="1"/>
</dbReference>
<sequence>MFAILTCTRDDPMLSNYSSILPDGWVPIQHESGGQVYFHKPTRVCTWSKPYIVSTSKTIKKHKVPATAIPCIDKWLSGFETSLQLHKIESNKLQEYLMIRWPSGYPIESVSTNTGEKKEARQKRKRKLPAEDQGIVVPELISKVVTVTIPKKYIKPDHQGKTNSATWTVNLSHKPPVSILLEFCQNYLRSEIDYATTETGSGQTPYHCTAVIGGVHYGSGSGSSKRSAKQCAAQTTLELFLPGSFRSNSSAEIDCNKEFEYLSSISIEDIQSPILLNQVGLPSPWSILQKCCQRLKGSGVDEPDFKIELTLPEQETSQNDSANTSSSQDASIQSYYKLSCGPNFQVTGTCRGRKDGQQIAAQKMLKLLHPDLDTWDSLLKIYTGMQSKLPKTTMDHLPPEISNKTENEDLLKQLRAEMRKLTGVKTCNKEI</sequence>
<dbReference type="InParanoid" id="A0A1X7VSM5"/>
<dbReference type="InterPro" id="IPR040375">
    <property type="entry name" value="DGCR8"/>
</dbReference>
<dbReference type="AlphaFoldDB" id="A0A1X7VSM5"/>
<dbReference type="GO" id="GO:0003725">
    <property type="term" value="F:double-stranded RNA binding"/>
    <property type="evidence" value="ECO:0007669"/>
    <property type="project" value="TreeGrafter"/>
</dbReference>
<dbReference type="InterPro" id="IPR001202">
    <property type="entry name" value="WW_dom"/>
</dbReference>
<dbReference type="GO" id="GO:0031053">
    <property type="term" value="P:primary miRNA processing"/>
    <property type="evidence" value="ECO:0007669"/>
    <property type="project" value="InterPro"/>
</dbReference>
<dbReference type="Gene3D" id="3.30.160.20">
    <property type="match status" value="2"/>
</dbReference>
<feature type="domain" description="WW" evidence="2">
    <location>
        <begin position="19"/>
        <end position="52"/>
    </location>
</feature>
<dbReference type="PANTHER" id="PTHR13482:SF3">
    <property type="entry name" value="MICROPROCESSOR COMPLEX SUBUNIT DGCR8"/>
    <property type="match status" value="1"/>
</dbReference>
<feature type="domain" description="DRBM" evidence="3">
    <location>
        <begin position="175"/>
        <end position="242"/>
    </location>
</feature>
<evidence type="ECO:0000259" key="3">
    <source>
        <dbReference type="PROSITE" id="PS50137"/>
    </source>
</evidence>
<dbReference type="SMART" id="SM00358">
    <property type="entry name" value="DSRM"/>
    <property type="match status" value="2"/>
</dbReference>
<reference evidence="4" key="1">
    <citation type="submission" date="2017-05" db="UniProtKB">
        <authorList>
            <consortium name="EnsemblMetazoa"/>
        </authorList>
    </citation>
    <scope>IDENTIFICATION</scope>
</reference>
<dbReference type="PROSITE" id="PS50020">
    <property type="entry name" value="WW_DOMAIN_2"/>
    <property type="match status" value="1"/>
</dbReference>
<dbReference type="CDD" id="cd19868">
    <property type="entry name" value="DSRM_DGCR8_rpt2"/>
    <property type="match status" value="1"/>
</dbReference>
<dbReference type="GO" id="GO:0042802">
    <property type="term" value="F:identical protein binding"/>
    <property type="evidence" value="ECO:0007669"/>
    <property type="project" value="InterPro"/>
</dbReference>
<dbReference type="GO" id="GO:0070877">
    <property type="term" value="C:microprocessor complex"/>
    <property type="evidence" value="ECO:0007669"/>
    <property type="project" value="InterPro"/>
</dbReference>
<evidence type="ECO:0000256" key="1">
    <source>
        <dbReference type="PROSITE-ProRule" id="PRU00266"/>
    </source>
</evidence>